<keyword evidence="3" id="KW-1185">Reference proteome</keyword>
<proteinExistence type="predicted"/>
<evidence type="ECO:0000313" key="2">
    <source>
        <dbReference type="EMBL" id="MBW2937174.1"/>
    </source>
</evidence>
<dbReference type="Proteomes" id="UP001138686">
    <property type="component" value="Unassembled WGS sequence"/>
</dbReference>
<dbReference type="Pfam" id="PF02602">
    <property type="entry name" value="HEM4"/>
    <property type="match status" value="1"/>
</dbReference>
<dbReference type="CDD" id="cd06578">
    <property type="entry name" value="HemD"/>
    <property type="match status" value="1"/>
</dbReference>
<comment type="caution">
    <text evidence="2">The sequence shown here is derived from an EMBL/GenBank/DDBJ whole genome shotgun (WGS) entry which is preliminary data.</text>
</comment>
<gene>
    <name evidence="2" type="ORF">KXJ69_03600</name>
</gene>
<dbReference type="Gene3D" id="3.40.50.10090">
    <property type="match status" value="2"/>
</dbReference>
<evidence type="ECO:0000259" key="1">
    <source>
        <dbReference type="Pfam" id="PF02602"/>
    </source>
</evidence>
<dbReference type="EMBL" id="JAHWDP010000001">
    <property type="protein sequence ID" value="MBW2937174.1"/>
    <property type="molecule type" value="Genomic_DNA"/>
</dbReference>
<name>A0A9X1JUS6_9FLAO</name>
<dbReference type="GO" id="GO:0033014">
    <property type="term" value="P:tetrapyrrole biosynthetic process"/>
    <property type="evidence" value="ECO:0007669"/>
    <property type="project" value="InterPro"/>
</dbReference>
<dbReference type="GO" id="GO:0004852">
    <property type="term" value="F:uroporphyrinogen-III synthase activity"/>
    <property type="evidence" value="ECO:0007669"/>
    <property type="project" value="InterPro"/>
</dbReference>
<feature type="domain" description="Tetrapyrrole biosynthesis uroporphyrinogen III synthase" evidence="1">
    <location>
        <begin position="7"/>
        <end position="198"/>
    </location>
</feature>
<dbReference type="AlphaFoldDB" id="A0A9X1JUS6"/>
<evidence type="ECO:0000313" key="3">
    <source>
        <dbReference type="Proteomes" id="UP001138686"/>
    </source>
</evidence>
<protein>
    <submittedName>
        <fullName evidence="2">Uroporphyrinogen-III synthase</fullName>
    </submittedName>
</protein>
<dbReference type="InterPro" id="IPR003754">
    <property type="entry name" value="4pyrrol_synth_uPrphyn_synth"/>
</dbReference>
<accession>A0A9X1JUS6</accession>
<sequence>MTKTQKELFNDSGMDVLDYDAISIEFLDFDAPQFVKNGIFTSQNAARSVLGKNIQISNAFCVGEKTKQLLEENGQNVVKMSEYASELAIFIQNNYQNEEFYFFCGNRRKEEIPYSFKNLKNTLFELKTYKSELNSMKFDQKWDGILFFSPSGVQSFTTKNSLGTTPVFCVGNTTAEEAKLHIKSPIYIADDTTIESVIKKAINTLNND</sequence>
<organism evidence="2 3">
    <name type="scientific">Halomarinibacterium sedimenti</name>
    <dbReference type="NCBI Taxonomy" id="2857106"/>
    <lineage>
        <taxon>Bacteria</taxon>
        <taxon>Pseudomonadati</taxon>
        <taxon>Bacteroidota</taxon>
        <taxon>Flavobacteriia</taxon>
        <taxon>Flavobacteriales</taxon>
        <taxon>Flavobacteriaceae</taxon>
        <taxon>Halomarinibacterium</taxon>
    </lineage>
</organism>
<reference evidence="2" key="1">
    <citation type="submission" date="2021-07" db="EMBL/GenBank/DDBJ databases">
        <title>Aureisphaera sp. CAU 1614 isolated from sea sediment.</title>
        <authorList>
            <person name="Kim W."/>
        </authorList>
    </citation>
    <scope>NUCLEOTIDE SEQUENCE</scope>
    <source>
        <strain evidence="2">CAU 1614</strain>
    </source>
</reference>
<dbReference type="InterPro" id="IPR036108">
    <property type="entry name" value="4pyrrol_syn_uPrphyn_synt_sf"/>
</dbReference>
<dbReference type="SUPFAM" id="SSF69618">
    <property type="entry name" value="HemD-like"/>
    <property type="match status" value="1"/>
</dbReference>